<dbReference type="InterPro" id="IPR013785">
    <property type="entry name" value="Aldolase_TIM"/>
</dbReference>
<keyword evidence="4 7" id="KW-0819">tRNA processing</keyword>
<dbReference type="AlphaFoldDB" id="A0A413RC06"/>
<accession>A0A413RC06</accession>
<dbReference type="EMBL" id="QSFD01000002">
    <property type="protein sequence ID" value="RHA20191.1"/>
    <property type="molecule type" value="Genomic_DNA"/>
</dbReference>
<dbReference type="CDD" id="cd02801">
    <property type="entry name" value="DUS_like_FMN"/>
    <property type="match status" value="1"/>
</dbReference>
<comment type="cofactor">
    <cofactor evidence="1 7 9">
        <name>FMN</name>
        <dbReference type="ChEBI" id="CHEBI:58210"/>
    </cofactor>
</comment>
<evidence type="ECO:0000313" key="11">
    <source>
        <dbReference type="EMBL" id="RHA20191.1"/>
    </source>
</evidence>
<dbReference type="PROSITE" id="PS01136">
    <property type="entry name" value="UPF0034"/>
    <property type="match status" value="1"/>
</dbReference>
<dbReference type="GO" id="GO:0003723">
    <property type="term" value="F:RNA binding"/>
    <property type="evidence" value="ECO:0007669"/>
    <property type="project" value="TreeGrafter"/>
</dbReference>
<reference evidence="11 12" key="1">
    <citation type="submission" date="2018-08" db="EMBL/GenBank/DDBJ databases">
        <title>A genome reference for cultivated species of the human gut microbiota.</title>
        <authorList>
            <person name="Zou Y."/>
            <person name="Xue W."/>
            <person name="Luo G."/>
        </authorList>
    </citation>
    <scope>NUCLEOTIDE SEQUENCE [LARGE SCALE GENOMIC DNA]</scope>
    <source>
        <strain evidence="11 12">AM44-11BH</strain>
    </source>
</reference>
<dbReference type="SUPFAM" id="SSF51395">
    <property type="entry name" value="FMN-linked oxidoreductases"/>
    <property type="match status" value="1"/>
</dbReference>
<dbReference type="Gene3D" id="3.20.20.70">
    <property type="entry name" value="Aldolase class I"/>
    <property type="match status" value="1"/>
</dbReference>
<evidence type="ECO:0000259" key="10">
    <source>
        <dbReference type="Pfam" id="PF01207"/>
    </source>
</evidence>
<evidence type="ECO:0000256" key="6">
    <source>
        <dbReference type="ARBA" id="ARBA00023002"/>
    </source>
</evidence>
<comment type="similarity">
    <text evidence="7">Belongs to the dus family.</text>
</comment>
<comment type="caution">
    <text evidence="11">The sequence shown here is derived from an EMBL/GenBank/DDBJ whole genome shotgun (WGS) entry which is preliminary data.</text>
</comment>
<evidence type="ECO:0000256" key="2">
    <source>
        <dbReference type="ARBA" id="ARBA00022630"/>
    </source>
</evidence>
<protein>
    <recommendedName>
        <fullName evidence="7">tRNA-dihydrouridine synthase</fullName>
        <ecNumber evidence="7">1.3.1.-</ecNumber>
    </recommendedName>
</protein>
<keyword evidence="5" id="KW-0521">NADP</keyword>
<dbReference type="InterPro" id="IPR035587">
    <property type="entry name" value="DUS-like_FMN-bd"/>
</dbReference>
<comment type="function">
    <text evidence="7">Catalyzes the synthesis of 5,6-dihydrouridine (D), a modified base found in the D-loop of most tRNAs, via the reduction of the C5-C6 double bond in target uridines.</text>
</comment>
<feature type="active site" description="Proton donor" evidence="8">
    <location>
        <position position="96"/>
    </location>
</feature>
<dbReference type="InterPro" id="IPR001269">
    <property type="entry name" value="DUS_fam"/>
</dbReference>
<evidence type="ECO:0000256" key="3">
    <source>
        <dbReference type="ARBA" id="ARBA00022643"/>
    </source>
</evidence>
<dbReference type="Proteomes" id="UP000284779">
    <property type="component" value="Unassembled WGS sequence"/>
</dbReference>
<dbReference type="GO" id="GO:0050660">
    <property type="term" value="F:flavin adenine dinucleotide binding"/>
    <property type="evidence" value="ECO:0007669"/>
    <property type="project" value="InterPro"/>
</dbReference>
<keyword evidence="9" id="KW-0547">Nucleotide-binding</keyword>
<feature type="binding site" evidence="9">
    <location>
        <begin position="233"/>
        <end position="234"/>
    </location>
    <ligand>
        <name>FMN</name>
        <dbReference type="ChEBI" id="CHEBI:58210"/>
    </ligand>
</feature>
<proteinExistence type="inferred from homology"/>
<dbReference type="PIRSF" id="PIRSF006621">
    <property type="entry name" value="Dus"/>
    <property type="match status" value="1"/>
</dbReference>
<evidence type="ECO:0000256" key="4">
    <source>
        <dbReference type="ARBA" id="ARBA00022694"/>
    </source>
</evidence>
<dbReference type="PANTHER" id="PTHR45846:SF1">
    <property type="entry name" value="TRNA-DIHYDROURIDINE(47) SYNTHASE [NAD(P)(+)]-LIKE"/>
    <property type="match status" value="1"/>
</dbReference>
<dbReference type="GO" id="GO:0017150">
    <property type="term" value="F:tRNA dihydrouridine synthase activity"/>
    <property type="evidence" value="ECO:0007669"/>
    <property type="project" value="InterPro"/>
</dbReference>
<dbReference type="EC" id="1.3.1.-" evidence="7"/>
<gene>
    <name evidence="11" type="ORF">DW944_03395</name>
</gene>
<dbReference type="Pfam" id="PF01207">
    <property type="entry name" value="Dus"/>
    <property type="match status" value="1"/>
</dbReference>
<evidence type="ECO:0000256" key="1">
    <source>
        <dbReference type="ARBA" id="ARBA00001917"/>
    </source>
</evidence>
<evidence type="ECO:0000313" key="12">
    <source>
        <dbReference type="Proteomes" id="UP000284779"/>
    </source>
</evidence>
<feature type="binding site" evidence="9">
    <location>
        <position position="143"/>
    </location>
    <ligand>
        <name>FMN</name>
        <dbReference type="ChEBI" id="CHEBI:58210"/>
    </ligand>
</feature>
<feature type="binding site" evidence="9">
    <location>
        <position position="172"/>
    </location>
    <ligand>
        <name>FMN</name>
        <dbReference type="ChEBI" id="CHEBI:58210"/>
    </ligand>
</feature>
<sequence length="326" mass="37975">MEFYFAPLEGVTGFTYRNAYNDLFDDVDKYYAPFISPSINDRLKGKEIRDLLPENNNKGINLVPQILANRADYFIKAANQLIELGYDKEINLNAGCPSGTVVSKNKGAGFLKDTEAMDRFFDETFNWLEKKNSEGHNLSISVKTRIGMYEPDEFENILEVYNRYPISQLIVHPRTREQLYKGTPNMEAFKYALENSKNPVCYNGDINTVENYHRIIEKINDDSEMKIGSIMIGRGLIGNPNLVNEIKGGKKLTKKMLEAYHDRLYNDFEKIMKADKHLLFKMKEMWTYMSLNFDDSHKCAKLIRKAQNLYKYNLAVYEIFEKYELK</sequence>
<feature type="binding site" evidence="9">
    <location>
        <position position="65"/>
    </location>
    <ligand>
        <name>FMN</name>
        <dbReference type="ChEBI" id="CHEBI:58210"/>
    </ligand>
</feature>
<keyword evidence="3 7" id="KW-0288">FMN</keyword>
<keyword evidence="12" id="KW-1185">Reference proteome</keyword>
<dbReference type="InterPro" id="IPR018517">
    <property type="entry name" value="tRNA_hU_synthase_CS"/>
</dbReference>
<evidence type="ECO:0000256" key="7">
    <source>
        <dbReference type="PIRNR" id="PIRNR006621"/>
    </source>
</evidence>
<evidence type="ECO:0000256" key="8">
    <source>
        <dbReference type="PIRSR" id="PIRSR006621-1"/>
    </source>
</evidence>
<evidence type="ECO:0000256" key="9">
    <source>
        <dbReference type="PIRSR" id="PIRSR006621-2"/>
    </source>
</evidence>
<keyword evidence="2 7" id="KW-0285">Flavoprotein</keyword>
<organism evidence="11 12">
    <name type="scientific">Eubacterium ventriosum</name>
    <dbReference type="NCBI Taxonomy" id="39496"/>
    <lineage>
        <taxon>Bacteria</taxon>
        <taxon>Bacillati</taxon>
        <taxon>Bacillota</taxon>
        <taxon>Clostridia</taxon>
        <taxon>Eubacteriales</taxon>
        <taxon>Eubacteriaceae</taxon>
        <taxon>Eubacterium</taxon>
    </lineage>
</organism>
<dbReference type="PANTHER" id="PTHR45846">
    <property type="entry name" value="TRNA-DIHYDROURIDINE(47) SYNTHASE [NAD(P)(+)]-LIKE"/>
    <property type="match status" value="1"/>
</dbReference>
<dbReference type="RefSeq" id="WP_117969734.1">
    <property type="nucleotide sequence ID" value="NZ_CAUBDO010000039.1"/>
</dbReference>
<feature type="domain" description="DUS-like FMN-binding" evidence="10">
    <location>
        <begin position="6"/>
        <end position="290"/>
    </location>
</feature>
<evidence type="ECO:0000256" key="5">
    <source>
        <dbReference type="ARBA" id="ARBA00022857"/>
    </source>
</evidence>
<keyword evidence="6 7" id="KW-0560">Oxidoreductase</keyword>
<name>A0A413RC06_9FIRM</name>